<proteinExistence type="predicted"/>
<dbReference type="InterPro" id="IPR025420">
    <property type="entry name" value="DUF4143"/>
</dbReference>
<dbReference type="EMBL" id="CM001402">
    <property type="protein sequence ID" value="EHO41846.1"/>
    <property type="molecule type" value="Genomic_DNA"/>
</dbReference>
<evidence type="ECO:0000313" key="5">
    <source>
        <dbReference type="Proteomes" id="UP000004671"/>
    </source>
</evidence>
<dbReference type="STRING" id="880073.Cabys_1019"/>
<dbReference type="PANTHER" id="PTHR33295:SF8">
    <property type="entry name" value="AAA+ ATPASE DOMAIN-CONTAINING PROTEIN"/>
    <property type="match status" value="1"/>
</dbReference>
<dbReference type="KEGG" id="caby:Cabys_1019"/>
<evidence type="ECO:0000259" key="1">
    <source>
        <dbReference type="Pfam" id="PF13173"/>
    </source>
</evidence>
<dbReference type="EMBL" id="CP018099">
    <property type="protein sequence ID" value="APF17770.1"/>
    <property type="molecule type" value="Genomic_DNA"/>
</dbReference>
<dbReference type="Pfam" id="PF13635">
    <property type="entry name" value="DUF4143"/>
    <property type="match status" value="1"/>
</dbReference>
<name>H1XWK8_CALAY</name>
<dbReference type="InterPro" id="IPR027417">
    <property type="entry name" value="P-loop_NTPase"/>
</dbReference>
<dbReference type="Proteomes" id="UP000004671">
    <property type="component" value="Chromosome"/>
</dbReference>
<evidence type="ECO:0000313" key="6">
    <source>
        <dbReference type="Proteomes" id="UP000183868"/>
    </source>
</evidence>
<reference evidence="3 6" key="2">
    <citation type="submission" date="2016-11" db="EMBL/GenBank/DDBJ databases">
        <title>Genomic analysis of Caldithrix abyssi and proposal of a novel bacterial phylum Caldithrichaeota.</title>
        <authorList>
            <person name="Kublanov I."/>
            <person name="Sigalova O."/>
            <person name="Gavrilov S."/>
            <person name="Lebedinsky A."/>
            <person name="Ivanova N."/>
            <person name="Daum C."/>
            <person name="Reddy T."/>
            <person name="Klenk H.P."/>
            <person name="Goker M."/>
            <person name="Reva O."/>
            <person name="Miroshnichenko M."/>
            <person name="Kyprides N."/>
            <person name="Woyke T."/>
            <person name="Gelfand M."/>
        </authorList>
    </citation>
    <scope>NUCLEOTIDE SEQUENCE [LARGE SCALE GENOMIC DNA]</scope>
    <source>
        <strain evidence="3 6">LF13</strain>
    </source>
</reference>
<dbReference type="PaxDb" id="880073-Calab_2236"/>
<reference evidence="4 5" key="1">
    <citation type="submission" date="2011-09" db="EMBL/GenBank/DDBJ databases">
        <title>The permanent draft genome of Caldithrix abyssi DSM 13497.</title>
        <authorList>
            <consortium name="US DOE Joint Genome Institute (JGI-PGF)"/>
            <person name="Lucas S."/>
            <person name="Han J."/>
            <person name="Lapidus A."/>
            <person name="Bruce D."/>
            <person name="Goodwin L."/>
            <person name="Pitluck S."/>
            <person name="Peters L."/>
            <person name="Kyrpides N."/>
            <person name="Mavromatis K."/>
            <person name="Ivanova N."/>
            <person name="Mikhailova N."/>
            <person name="Chertkov O."/>
            <person name="Detter J.C."/>
            <person name="Tapia R."/>
            <person name="Han C."/>
            <person name="Land M."/>
            <person name="Hauser L."/>
            <person name="Markowitz V."/>
            <person name="Cheng J.-F."/>
            <person name="Hugenholtz P."/>
            <person name="Woyke T."/>
            <person name="Wu D."/>
            <person name="Spring S."/>
            <person name="Brambilla E."/>
            <person name="Klenk H.-P."/>
            <person name="Eisen J.A."/>
        </authorList>
    </citation>
    <scope>NUCLEOTIDE SEQUENCE [LARGE SCALE GENOMIC DNA]</scope>
    <source>
        <strain evidence="4 5">DSM 13497</strain>
    </source>
</reference>
<keyword evidence="5" id="KW-1185">Reference proteome</keyword>
<organism evidence="4 5">
    <name type="scientific">Caldithrix abyssi DSM 13497</name>
    <dbReference type="NCBI Taxonomy" id="880073"/>
    <lineage>
        <taxon>Bacteria</taxon>
        <taxon>Pseudomonadati</taxon>
        <taxon>Calditrichota</taxon>
        <taxon>Calditrichia</taxon>
        <taxon>Calditrichales</taxon>
        <taxon>Calditrichaceae</taxon>
        <taxon>Caldithrix</taxon>
    </lineage>
</organism>
<evidence type="ECO:0000313" key="4">
    <source>
        <dbReference type="EMBL" id="EHO41846.1"/>
    </source>
</evidence>
<evidence type="ECO:0000313" key="3">
    <source>
        <dbReference type="EMBL" id="APF17770.1"/>
    </source>
</evidence>
<dbReference type="SUPFAM" id="SSF52540">
    <property type="entry name" value="P-loop containing nucleoside triphosphate hydrolases"/>
    <property type="match status" value="1"/>
</dbReference>
<dbReference type="HOGENOM" id="CLU_041527_0_0_0"/>
<dbReference type="OrthoDB" id="9801684at2"/>
<sequence>MIEREALKTVILDQREYVQNISFIHRLTDKSLIRGREIAVISGIRRCGKSTFLHEIRLKNAESDYYINFDDERLIHFTVDDFQKLHELFIELFGKQSTFYFDEIQNITGWERFVRRLHETGNKVYVTGSNASMLSKELGTHLTGRYIQYELYPFSFKEFLKFNNVAYNNEDLLTTSGRSTLKRWFNEYFKWGGFPEYLKNKNREYLKSLYESILYRDVLVRNKLSNEKEVLEIMYYLSSNMARLISYNRLKNIIGVKNPTTVKNYLDYLQNSYLVFLVNKFDHSLKKQLLNPKKAYLIDIAMANELGFHSTEDNGYLLENLVYLELLRRRKEVYYHKNKYECDFLIREKNRIVEAIQVTWDMDNSKTREREINGLLKTMDLFNLEQGLILSAHSTEDIEIKNKRIRVRPAWQWMLQVDPVKSDA</sequence>
<dbReference type="PANTHER" id="PTHR33295">
    <property type="entry name" value="ATPASE"/>
    <property type="match status" value="1"/>
</dbReference>
<dbReference type="InParanoid" id="H1XWK8"/>
<protein>
    <submittedName>
        <fullName evidence="4">Putative ATPase</fullName>
    </submittedName>
</protein>
<dbReference type="eggNOG" id="COG1373">
    <property type="taxonomic scope" value="Bacteria"/>
</dbReference>
<dbReference type="InterPro" id="IPR041682">
    <property type="entry name" value="AAA_14"/>
</dbReference>
<dbReference type="RefSeq" id="WP_006929026.1">
    <property type="nucleotide sequence ID" value="NZ_CM001402.1"/>
</dbReference>
<evidence type="ECO:0000259" key="2">
    <source>
        <dbReference type="Pfam" id="PF13635"/>
    </source>
</evidence>
<accession>H1XWK8</accession>
<dbReference type="AlphaFoldDB" id="H1XWK8"/>
<gene>
    <name evidence="3" type="ORF">Cabys_1019</name>
    <name evidence="4" type="ORF">Calab_2236</name>
</gene>
<feature type="domain" description="DUF4143" evidence="2">
    <location>
        <begin position="216"/>
        <end position="359"/>
    </location>
</feature>
<feature type="domain" description="AAA" evidence="1">
    <location>
        <begin position="36"/>
        <end position="160"/>
    </location>
</feature>
<dbReference type="Pfam" id="PF13173">
    <property type="entry name" value="AAA_14"/>
    <property type="match status" value="1"/>
</dbReference>
<dbReference type="Proteomes" id="UP000183868">
    <property type="component" value="Chromosome"/>
</dbReference>